<dbReference type="AlphaFoldDB" id="A0A9D1VNA0"/>
<dbReference type="SMART" id="SM00240">
    <property type="entry name" value="FHA"/>
    <property type="match status" value="1"/>
</dbReference>
<feature type="transmembrane region" description="Helical" evidence="2">
    <location>
        <begin position="231"/>
        <end position="253"/>
    </location>
</feature>
<feature type="domain" description="FHA" evidence="3">
    <location>
        <begin position="366"/>
        <end position="416"/>
    </location>
</feature>
<dbReference type="InterPro" id="IPR000253">
    <property type="entry name" value="FHA_dom"/>
</dbReference>
<dbReference type="CDD" id="cd00060">
    <property type="entry name" value="FHA"/>
    <property type="match status" value="1"/>
</dbReference>
<dbReference type="PANTHER" id="PTHR23308">
    <property type="entry name" value="NUCLEAR INHIBITOR OF PROTEIN PHOSPHATASE-1"/>
    <property type="match status" value="1"/>
</dbReference>
<dbReference type="Gene3D" id="2.60.200.20">
    <property type="match status" value="1"/>
</dbReference>
<evidence type="ECO:0000256" key="2">
    <source>
        <dbReference type="SAM" id="Phobius"/>
    </source>
</evidence>
<keyword evidence="2" id="KW-0472">Membrane</keyword>
<evidence type="ECO:0000313" key="5">
    <source>
        <dbReference type="Proteomes" id="UP000824230"/>
    </source>
</evidence>
<keyword evidence="2" id="KW-0812">Transmembrane</keyword>
<dbReference type="InterPro" id="IPR050923">
    <property type="entry name" value="Cell_Proc_Reg/RNA_Proc"/>
</dbReference>
<feature type="transmembrane region" description="Helical" evidence="2">
    <location>
        <begin position="259"/>
        <end position="282"/>
    </location>
</feature>
<organism evidence="4 5">
    <name type="scientific">Candidatus Blautia pullistercoris</name>
    <dbReference type="NCBI Taxonomy" id="2838499"/>
    <lineage>
        <taxon>Bacteria</taxon>
        <taxon>Bacillati</taxon>
        <taxon>Bacillota</taxon>
        <taxon>Clostridia</taxon>
        <taxon>Lachnospirales</taxon>
        <taxon>Lachnospiraceae</taxon>
        <taxon>Blautia</taxon>
    </lineage>
</organism>
<reference evidence="4" key="1">
    <citation type="journal article" date="2021" name="PeerJ">
        <title>Extensive microbial diversity within the chicken gut microbiome revealed by metagenomics and culture.</title>
        <authorList>
            <person name="Gilroy R."/>
            <person name="Ravi A."/>
            <person name="Getino M."/>
            <person name="Pursley I."/>
            <person name="Horton D.L."/>
            <person name="Alikhan N.F."/>
            <person name="Baker D."/>
            <person name="Gharbi K."/>
            <person name="Hall N."/>
            <person name="Watson M."/>
            <person name="Adriaenssens E.M."/>
            <person name="Foster-Nyarko E."/>
            <person name="Jarju S."/>
            <person name="Secka A."/>
            <person name="Antonio M."/>
            <person name="Oren A."/>
            <person name="Chaudhuri R.R."/>
            <person name="La Ragione R."/>
            <person name="Hildebrand F."/>
            <person name="Pallen M.J."/>
        </authorList>
    </citation>
    <scope>NUCLEOTIDE SEQUENCE</scope>
    <source>
        <strain evidence="4">ChiHjej12B11-1927</strain>
    </source>
</reference>
<sequence>MEVSYKRNRGFSYLILSEDSQMAGPHYQKAIFLENAIPGLLSCKIQRLNGEESFCYDITGCQSLKNLFEKEKLAREDLEEVLQSWLNLWEILGEYLLDTDFLLLDPSYLYRETQSGNYRFVWFPYRIREKGKDFQALTEYFLPRIDHKDKGAVALGYGVYKEAVEENIRPAVVKELLWEANPRKNPEDTALSEEDSDFSHMEDPEKEAREKERQKILDEFYSEEEEHPVSYGIWGGIAGIFLLCALVFLFWHFRLFSLFHLAFFLILLLFLSGLGILVYFFLARKKKKSSPSAPEKNTCSADPGELSFSPHVPTPFPSRPPKDEREEKVISEALTVLLKEPETSLPVLTGLGKNAGKIFSLDKEQVLIGKWAASADIYLDVPTVSRIHARILREGEHCYAVDLNSKNGTLINGIPLAPEEKCLLKDNDIISFAKEDFRYNSPHSRPLSVPSEN</sequence>
<name>A0A9D1VNA0_9FIRM</name>
<feature type="region of interest" description="Disordered" evidence="1">
    <location>
        <begin position="185"/>
        <end position="209"/>
    </location>
</feature>
<gene>
    <name evidence="4" type="ORF">H9738_11985</name>
</gene>
<evidence type="ECO:0000313" key="4">
    <source>
        <dbReference type="EMBL" id="HIX38567.1"/>
    </source>
</evidence>
<protein>
    <submittedName>
        <fullName evidence="4">FHA domain-containing protein</fullName>
    </submittedName>
</protein>
<dbReference type="SUPFAM" id="SSF49879">
    <property type="entry name" value="SMAD/FHA domain"/>
    <property type="match status" value="1"/>
</dbReference>
<dbReference type="Pfam" id="PF00498">
    <property type="entry name" value="FHA"/>
    <property type="match status" value="1"/>
</dbReference>
<evidence type="ECO:0000259" key="3">
    <source>
        <dbReference type="PROSITE" id="PS50006"/>
    </source>
</evidence>
<keyword evidence="2" id="KW-1133">Transmembrane helix</keyword>
<proteinExistence type="predicted"/>
<dbReference type="InterPro" id="IPR045962">
    <property type="entry name" value="DUF6382"/>
</dbReference>
<evidence type="ECO:0000256" key="1">
    <source>
        <dbReference type="SAM" id="MobiDB-lite"/>
    </source>
</evidence>
<dbReference type="PROSITE" id="PS50006">
    <property type="entry name" value="FHA_DOMAIN"/>
    <property type="match status" value="1"/>
</dbReference>
<accession>A0A9D1VNA0</accession>
<comment type="caution">
    <text evidence="4">The sequence shown here is derived from an EMBL/GenBank/DDBJ whole genome shotgun (WGS) entry which is preliminary data.</text>
</comment>
<dbReference type="Pfam" id="PF19909">
    <property type="entry name" value="DUF6382"/>
    <property type="match status" value="1"/>
</dbReference>
<dbReference type="InterPro" id="IPR008984">
    <property type="entry name" value="SMAD_FHA_dom_sf"/>
</dbReference>
<feature type="compositionally biased region" description="Basic and acidic residues" evidence="1">
    <location>
        <begin position="197"/>
        <end position="209"/>
    </location>
</feature>
<feature type="region of interest" description="Disordered" evidence="1">
    <location>
        <begin position="289"/>
        <end position="325"/>
    </location>
</feature>
<dbReference type="EMBL" id="DXFG01000265">
    <property type="protein sequence ID" value="HIX38567.1"/>
    <property type="molecule type" value="Genomic_DNA"/>
</dbReference>
<reference evidence="4" key="2">
    <citation type="submission" date="2021-04" db="EMBL/GenBank/DDBJ databases">
        <authorList>
            <person name="Gilroy R."/>
        </authorList>
    </citation>
    <scope>NUCLEOTIDE SEQUENCE</scope>
    <source>
        <strain evidence="4">ChiHjej12B11-1927</strain>
    </source>
</reference>
<dbReference type="Proteomes" id="UP000824230">
    <property type="component" value="Unassembled WGS sequence"/>
</dbReference>